<organism evidence="1">
    <name type="scientific">Cacopsylla melanoneura</name>
    <dbReference type="NCBI Taxonomy" id="428564"/>
    <lineage>
        <taxon>Eukaryota</taxon>
        <taxon>Metazoa</taxon>
        <taxon>Ecdysozoa</taxon>
        <taxon>Arthropoda</taxon>
        <taxon>Hexapoda</taxon>
        <taxon>Insecta</taxon>
        <taxon>Pterygota</taxon>
        <taxon>Neoptera</taxon>
        <taxon>Paraneoptera</taxon>
        <taxon>Hemiptera</taxon>
        <taxon>Sternorrhyncha</taxon>
        <taxon>Psylloidea</taxon>
        <taxon>Psyllidae</taxon>
        <taxon>Psyllinae</taxon>
        <taxon>Cacopsylla</taxon>
    </lineage>
</organism>
<protein>
    <submittedName>
        <fullName evidence="1">Uncharacterized protein</fullName>
    </submittedName>
</protein>
<evidence type="ECO:0000313" key="1">
    <source>
        <dbReference type="EMBL" id="CAG6781471.1"/>
    </source>
</evidence>
<name>A0A8D9BCU7_9HEMI</name>
<dbReference type="AlphaFoldDB" id="A0A8D9BCU7"/>
<accession>A0A8D9BCU7</accession>
<proteinExistence type="predicted"/>
<dbReference type="EMBL" id="HBUF01623214">
    <property type="protein sequence ID" value="CAG6781471.1"/>
    <property type="molecule type" value="Transcribed_RNA"/>
</dbReference>
<sequence>MFLSNQQRFLNSLATSSRAHLLLNPNPFGSKLESTYFAIYQIKTLPYGLLLFCRVHTSVMLSVMSSLRNQRSVSTVTPTSAYFHNVPVIKAQFFFFSRPKQPRFLFDMEYKIVFLYRTL</sequence>
<reference evidence="1" key="1">
    <citation type="submission" date="2021-05" db="EMBL/GenBank/DDBJ databases">
        <authorList>
            <person name="Alioto T."/>
            <person name="Alioto T."/>
            <person name="Gomez Garrido J."/>
        </authorList>
    </citation>
    <scope>NUCLEOTIDE SEQUENCE</scope>
</reference>